<dbReference type="Proteomes" id="UP001206692">
    <property type="component" value="Unassembled WGS sequence"/>
</dbReference>
<reference evidence="1 2" key="1">
    <citation type="submission" date="2022-06" db="EMBL/GenBank/DDBJ databases">
        <title>Isolation of gut microbiota from human fecal samples.</title>
        <authorList>
            <person name="Pamer E.G."/>
            <person name="Barat B."/>
            <person name="Waligurski E."/>
            <person name="Medina S."/>
            <person name="Paddock L."/>
            <person name="Mostad J."/>
        </authorList>
    </citation>
    <scope>NUCLEOTIDE SEQUENCE [LARGE SCALE GENOMIC DNA]</scope>
    <source>
        <strain evidence="1 2">DFI.1.1</strain>
    </source>
</reference>
<organism evidence="1 2">
    <name type="scientific">Megasphaera massiliensis</name>
    <dbReference type="NCBI Taxonomy" id="1232428"/>
    <lineage>
        <taxon>Bacteria</taxon>
        <taxon>Bacillati</taxon>
        <taxon>Bacillota</taxon>
        <taxon>Negativicutes</taxon>
        <taxon>Veillonellales</taxon>
        <taxon>Veillonellaceae</taxon>
        <taxon>Megasphaera</taxon>
    </lineage>
</organism>
<comment type="caution">
    <text evidence="1">The sequence shown here is derived from an EMBL/GenBank/DDBJ whole genome shotgun (WGS) entry which is preliminary data.</text>
</comment>
<dbReference type="RefSeq" id="WP_062412686.1">
    <property type="nucleotide sequence ID" value="NZ_JAJCIO010000008.1"/>
</dbReference>
<dbReference type="EMBL" id="JANGEW010000010">
    <property type="protein sequence ID" value="MCQ5342653.1"/>
    <property type="molecule type" value="Genomic_DNA"/>
</dbReference>
<accession>A0ABT1SS04</accession>
<keyword evidence="2" id="KW-1185">Reference proteome</keyword>
<evidence type="ECO:0000313" key="1">
    <source>
        <dbReference type="EMBL" id="MCQ5342653.1"/>
    </source>
</evidence>
<sequence length="90" mass="10795">MGPLEKRNKWIIQKAKEIIERKGLTGYLEMEPIPNKFKYRPRLYRDKATKMAHFTVLMWEVNKLSDEECLQELERLIDAARDHFFPSLSL</sequence>
<evidence type="ECO:0000313" key="2">
    <source>
        <dbReference type="Proteomes" id="UP001206692"/>
    </source>
</evidence>
<gene>
    <name evidence="1" type="ORF">NE675_06355</name>
</gene>
<protein>
    <submittedName>
        <fullName evidence="1">Uncharacterized protein</fullName>
    </submittedName>
</protein>
<proteinExistence type="predicted"/>
<name>A0ABT1SS04_9FIRM</name>